<feature type="transmembrane region" description="Helical" evidence="2">
    <location>
        <begin position="751"/>
        <end position="769"/>
    </location>
</feature>
<evidence type="ECO:0000259" key="3">
    <source>
        <dbReference type="Pfam" id="PF26581"/>
    </source>
</evidence>
<evidence type="ECO:0000256" key="2">
    <source>
        <dbReference type="SAM" id="Phobius"/>
    </source>
</evidence>
<gene>
    <name evidence="4" type="ORF">HHK36_015104</name>
</gene>
<keyword evidence="2" id="KW-0812">Transmembrane</keyword>
<dbReference type="PANTHER" id="PTHR35705">
    <property type="entry name" value="WPP DOMAIN-INTERACTING TAIL-ANCHORED PROTEIN 1"/>
    <property type="match status" value="1"/>
</dbReference>
<dbReference type="AlphaFoldDB" id="A0A834Z1E5"/>
<dbReference type="OrthoDB" id="1936068at2759"/>
<dbReference type="Proteomes" id="UP000655225">
    <property type="component" value="Unassembled WGS sequence"/>
</dbReference>
<organism evidence="4 5">
    <name type="scientific">Tetracentron sinense</name>
    <name type="common">Spur-leaf</name>
    <dbReference type="NCBI Taxonomy" id="13715"/>
    <lineage>
        <taxon>Eukaryota</taxon>
        <taxon>Viridiplantae</taxon>
        <taxon>Streptophyta</taxon>
        <taxon>Embryophyta</taxon>
        <taxon>Tracheophyta</taxon>
        <taxon>Spermatophyta</taxon>
        <taxon>Magnoliopsida</taxon>
        <taxon>Trochodendrales</taxon>
        <taxon>Trochodendraceae</taxon>
        <taxon>Tetracentron</taxon>
    </lineage>
</organism>
<keyword evidence="5" id="KW-1185">Reference proteome</keyword>
<protein>
    <recommendedName>
        <fullName evidence="3">WIT1/2 N-terminal helical bundle domain-containing protein</fullName>
    </recommendedName>
</protein>
<keyword evidence="2" id="KW-0472">Membrane</keyword>
<feature type="coiled-coil region" evidence="1">
    <location>
        <begin position="414"/>
        <end position="497"/>
    </location>
</feature>
<keyword evidence="1" id="KW-0175">Coiled coil</keyword>
<accession>A0A834Z1E5</accession>
<dbReference type="PANTHER" id="PTHR35705:SF1">
    <property type="entry name" value="WPP DOMAIN-INTERACTING TAIL-ANCHORED PROTEIN 1"/>
    <property type="match status" value="1"/>
</dbReference>
<dbReference type="Pfam" id="PF26581">
    <property type="entry name" value="WIT1_2_N"/>
    <property type="match status" value="1"/>
</dbReference>
<evidence type="ECO:0000256" key="1">
    <source>
        <dbReference type="SAM" id="Coils"/>
    </source>
</evidence>
<reference evidence="4 5" key="1">
    <citation type="submission" date="2020-04" db="EMBL/GenBank/DDBJ databases">
        <title>Plant Genome Project.</title>
        <authorList>
            <person name="Zhang R.-G."/>
        </authorList>
    </citation>
    <scope>NUCLEOTIDE SEQUENCE [LARGE SCALE GENOMIC DNA]</scope>
    <source>
        <strain evidence="4">YNK0</strain>
        <tissue evidence="4">Leaf</tissue>
    </source>
</reference>
<dbReference type="InterPro" id="IPR039976">
    <property type="entry name" value="WIT1/WIT2"/>
</dbReference>
<dbReference type="EMBL" id="JABCRI010000010">
    <property type="protein sequence ID" value="KAF8399239.1"/>
    <property type="molecule type" value="Genomic_DNA"/>
</dbReference>
<dbReference type="SUPFAM" id="SSF57997">
    <property type="entry name" value="Tropomyosin"/>
    <property type="match status" value="1"/>
</dbReference>
<dbReference type="InterPro" id="IPR058610">
    <property type="entry name" value="WIT1_2_N"/>
</dbReference>
<keyword evidence="2" id="KW-1133">Transmembrane helix</keyword>
<comment type="caution">
    <text evidence="4">The sequence shown here is derived from an EMBL/GenBank/DDBJ whole genome shotgun (WGS) entry which is preliminary data.</text>
</comment>
<proteinExistence type="predicted"/>
<evidence type="ECO:0000313" key="4">
    <source>
        <dbReference type="EMBL" id="KAF8399239.1"/>
    </source>
</evidence>
<name>A0A834Z1E5_TETSI</name>
<evidence type="ECO:0000313" key="5">
    <source>
        <dbReference type="Proteomes" id="UP000655225"/>
    </source>
</evidence>
<dbReference type="OMA" id="IDNCIGQ"/>
<sequence length="776" mass="87257">MPWILQSKKLKPADAGPLFLIACQQGSHSIVMEEYQVQDERNNWTMGMDEECVDDTSLAVDDIDNGDPESDYANLHEVVSSNEEGMQELGRAREVLTGIELDLACFSEKLVNLDILLMHIVDRESDFEALAAENDNISADSVEMALEFDLLCGILDSEVRELDNFMATLQTEIVDARQKISSCEHLRETFSEMEEKLHDSEECLKQSQDQVSEMRMHSAKFQRKLLAFGGQENWNIDDGAIFSENDQFSNMNAKLKMQTAEQQRHILRMLEKSLARELDLEKKLSESRQTEEELKLELHSSDQEVFCMEEAAEMVWGRLFGAENSAEVLVGIAKELMGRLQVVQFNLNGSIKREGEVRCKLQDCMKQLKTKESSLQKLESSSAELHDFLIAQTTSLKASLREAEDKYILSNSEAFTLRERVNSLEEQLKESEIQLQNANASVEGSQEEHNALCSELSEMENVVEDLKEKISKAESRAESAEAKCTLLAETNLELNEELGFLKGSGNSMEQVNLLEKHLRECDIQLQYAKASVEASQEQQNMLCSAIEDMENLIEDLKSKVVNSESRAESAEENCVILSESNLELNEELNFLRGRMECLETSLHLADDAKKTTAQDIIISTKVITDLVMQVATERERLHKQVHSVTEICSLAKDNKMLVETLKKTKRDAFVIMSQNGNGDGEAFSLSKHDLTTATCTKASEEGVTESSATSFQVDNSAKDAPVCETEEGPAFFTSQPETMRTIEAGQLNSKYIFTAILILLISVIAVYLFQQESCPF</sequence>
<feature type="domain" description="WIT1/2 N-terminal helical bundle" evidence="3">
    <location>
        <begin position="90"/>
        <end position="228"/>
    </location>
</feature>
<feature type="coiled-coil region" evidence="1">
    <location>
        <begin position="546"/>
        <end position="601"/>
    </location>
</feature>